<name>A0ABS9RFJ1_9FLAO</name>
<keyword evidence="1 2" id="KW-0732">Signal</keyword>
<keyword evidence="4" id="KW-1185">Reference proteome</keyword>
<dbReference type="EMBL" id="JAKVQD010000001">
    <property type="protein sequence ID" value="MCH4551705.1"/>
    <property type="molecule type" value="Genomic_DNA"/>
</dbReference>
<proteinExistence type="predicted"/>
<organism evidence="3 4">
    <name type="scientific">Aestuariibaculum lutulentum</name>
    <dbReference type="NCBI Taxonomy" id="2920935"/>
    <lineage>
        <taxon>Bacteria</taxon>
        <taxon>Pseudomonadati</taxon>
        <taxon>Bacteroidota</taxon>
        <taxon>Flavobacteriia</taxon>
        <taxon>Flavobacteriales</taxon>
        <taxon>Flavobacteriaceae</taxon>
    </lineage>
</organism>
<evidence type="ECO:0000256" key="1">
    <source>
        <dbReference type="ARBA" id="ARBA00022729"/>
    </source>
</evidence>
<dbReference type="NCBIfam" id="TIGR04183">
    <property type="entry name" value="Por_Secre_tail"/>
    <property type="match status" value="1"/>
</dbReference>
<feature type="signal peptide" evidence="2">
    <location>
        <begin position="1"/>
        <end position="21"/>
    </location>
</feature>
<dbReference type="RefSeq" id="WP_240572032.1">
    <property type="nucleotide sequence ID" value="NZ_CP136709.1"/>
</dbReference>
<accession>A0ABS9RFJ1</accession>
<sequence length="263" mass="27844">MKKQLLFSAILGIAFSLTTSAQKVWDLANDTTNWPVSAGITAAGGPVVVDNLAIYPHSSSDNMAQIESSSSSFTDGFTGANRFKTNGSGGVDPSNGEYLPSVRYLKFSVLGACTIKVWCRSGGSSARSLYITDGTSLIAEQAATDSSTYYILEGSYTGGAGSIYIFGSNNFSLYKIEVTANIGTTTLSLDNASPVSTNLKAIGSKVYVSNVISKTDINIYSLTGALVKSISTTSDMNFDFRSGLYIATIKTSEGEKTMRIFVK</sequence>
<evidence type="ECO:0000313" key="4">
    <source>
        <dbReference type="Proteomes" id="UP001156141"/>
    </source>
</evidence>
<evidence type="ECO:0000256" key="2">
    <source>
        <dbReference type="SAM" id="SignalP"/>
    </source>
</evidence>
<protein>
    <submittedName>
        <fullName evidence="3">T9SS type A sorting domain-containing protein</fullName>
    </submittedName>
</protein>
<reference evidence="3" key="1">
    <citation type="submission" date="2022-02" db="EMBL/GenBank/DDBJ databases">
        <title>Aestuariibaculum sp., a marine bacterium isolated from sediment in Guangxi.</title>
        <authorList>
            <person name="Ying J."/>
        </authorList>
    </citation>
    <scope>NUCLEOTIDE SEQUENCE</scope>
    <source>
        <strain evidence="3">L182</strain>
    </source>
</reference>
<gene>
    <name evidence="3" type="ORF">MKW35_03665</name>
</gene>
<feature type="chain" id="PRO_5047055559" evidence="2">
    <location>
        <begin position="22"/>
        <end position="263"/>
    </location>
</feature>
<evidence type="ECO:0000313" key="3">
    <source>
        <dbReference type="EMBL" id="MCH4551705.1"/>
    </source>
</evidence>
<comment type="caution">
    <text evidence="3">The sequence shown here is derived from an EMBL/GenBank/DDBJ whole genome shotgun (WGS) entry which is preliminary data.</text>
</comment>
<dbReference type="Proteomes" id="UP001156141">
    <property type="component" value="Unassembled WGS sequence"/>
</dbReference>
<dbReference type="InterPro" id="IPR026444">
    <property type="entry name" value="Secre_tail"/>
</dbReference>